<accession>A0A151PDD5</accession>
<dbReference type="EMBL" id="AKHW03000483">
    <property type="protein sequence ID" value="KYO47116.1"/>
    <property type="molecule type" value="Genomic_DNA"/>
</dbReference>
<protein>
    <submittedName>
        <fullName evidence="1">Uncharacterized protein</fullName>
    </submittedName>
</protein>
<evidence type="ECO:0000313" key="1">
    <source>
        <dbReference type="EMBL" id="KYO47116.1"/>
    </source>
</evidence>
<name>A0A151PDD5_ALLMI</name>
<reference evidence="1 2" key="1">
    <citation type="journal article" date="2012" name="Genome Biol.">
        <title>Sequencing three crocodilian genomes to illuminate the evolution of archosaurs and amniotes.</title>
        <authorList>
            <person name="St John J.A."/>
            <person name="Braun E.L."/>
            <person name="Isberg S.R."/>
            <person name="Miles L.G."/>
            <person name="Chong A.Y."/>
            <person name="Gongora J."/>
            <person name="Dalzell P."/>
            <person name="Moran C."/>
            <person name="Bed'hom B."/>
            <person name="Abzhanov A."/>
            <person name="Burgess S.C."/>
            <person name="Cooksey A.M."/>
            <person name="Castoe T.A."/>
            <person name="Crawford N.G."/>
            <person name="Densmore L.D."/>
            <person name="Drew J.C."/>
            <person name="Edwards S.V."/>
            <person name="Faircloth B.C."/>
            <person name="Fujita M.K."/>
            <person name="Greenwold M.J."/>
            <person name="Hoffmann F.G."/>
            <person name="Howard J.M."/>
            <person name="Iguchi T."/>
            <person name="Janes D.E."/>
            <person name="Khan S.Y."/>
            <person name="Kohno S."/>
            <person name="de Koning A.J."/>
            <person name="Lance S.L."/>
            <person name="McCarthy F.M."/>
            <person name="McCormack J.E."/>
            <person name="Merchant M.E."/>
            <person name="Peterson D.G."/>
            <person name="Pollock D.D."/>
            <person name="Pourmand N."/>
            <person name="Raney B.J."/>
            <person name="Roessler K.A."/>
            <person name="Sanford J.R."/>
            <person name="Sawyer R.H."/>
            <person name="Schmidt C.J."/>
            <person name="Triplett E.W."/>
            <person name="Tuberville T.D."/>
            <person name="Venegas-Anaya M."/>
            <person name="Howard J.T."/>
            <person name="Jarvis E.D."/>
            <person name="Guillette L.J.Jr."/>
            <person name="Glenn T.C."/>
            <person name="Green R.E."/>
            <person name="Ray D.A."/>
        </authorList>
    </citation>
    <scope>NUCLEOTIDE SEQUENCE [LARGE SCALE GENOMIC DNA]</scope>
    <source>
        <strain evidence="1">KSC_2009_1</strain>
    </source>
</reference>
<gene>
    <name evidence="1" type="ORF">Y1Q_0014026</name>
</gene>
<dbReference type="AlphaFoldDB" id="A0A151PDD5"/>
<dbReference type="Proteomes" id="UP000050525">
    <property type="component" value="Unassembled WGS sequence"/>
</dbReference>
<sequence length="67" mass="7676">MISCSVHGSRCYSTPIPPVRSYPLRQVPEVVTFTLQDWTHQQTSFLRSYAGSRHLSKLFTGFHQLHG</sequence>
<organism evidence="1 2">
    <name type="scientific">Alligator mississippiensis</name>
    <name type="common">American alligator</name>
    <dbReference type="NCBI Taxonomy" id="8496"/>
    <lineage>
        <taxon>Eukaryota</taxon>
        <taxon>Metazoa</taxon>
        <taxon>Chordata</taxon>
        <taxon>Craniata</taxon>
        <taxon>Vertebrata</taxon>
        <taxon>Euteleostomi</taxon>
        <taxon>Archelosauria</taxon>
        <taxon>Archosauria</taxon>
        <taxon>Crocodylia</taxon>
        <taxon>Alligatoridae</taxon>
        <taxon>Alligatorinae</taxon>
        <taxon>Alligator</taxon>
    </lineage>
</organism>
<comment type="caution">
    <text evidence="1">The sequence shown here is derived from an EMBL/GenBank/DDBJ whole genome shotgun (WGS) entry which is preliminary data.</text>
</comment>
<evidence type="ECO:0000313" key="2">
    <source>
        <dbReference type="Proteomes" id="UP000050525"/>
    </source>
</evidence>
<keyword evidence="2" id="KW-1185">Reference proteome</keyword>
<proteinExistence type="predicted"/>